<keyword evidence="3" id="KW-1185">Reference proteome</keyword>
<dbReference type="EMBL" id="CP029186">
    <property type="protein sequence ID" value="AWH84087.1"/>
    <property type="molecule type" value="Genomic_DNA"/>
</dbReference>
<evidence type="ECO:0000313" key="3">
    <source>
        <dbReference type="Proteomes" id="UP000244929"/>
    </source>
</evidence>
<name>A0A2S1QUK0_9FLAO</name>
<evidence type="ECO:0000256" key="1">
    <source>
        <dbReference type="PROSITE-ProRule" id="PRU00339"/>
    </source>
</evidence>
<dbReference type="InterPro" id="IPR019734">
    <property type="entry name" value="TPR_rpt"/>
</dbReference>
<dbReference type="KEGG" id="falb:HYN59_02715"/>
<reference evidence="2 3" key="1">
    <citation type="submission" date="2018-04" db="EMBL/GenBank/DDBJ databases">
        <title>Genome sequencing of Flavobacterium sp. HYN0059.</title>
        <authorList>
            <person name="Yi H."/>
            <person name="Baek C."/>
        </authorList>
    </citation>
    <scope>NUCLEOTIDE SEQUENCE [LARGE SCALE GENOMIC DNA]</scope>
    <source>
        <strain evidence="2 3">HYN0059</strain>
    </source>
</reference>
<protein>
    <submittedName>
        <fullName evidence="2">Uncharacterized protein</fullName>
    </submittedName>
</protein>
<proteinExistence type="predicted"/>
<dbReference type="PROSITE" id="PS50005">
    <property type="entry name" value="TPR"/>
    <property type="match status" value="1"/>
</dbReference>
<accession>A0A2S1QUK0</accession>
<dbReference type="AlphaFoldDB" id="A0A2S1QUK0"/>
<dbReference type="Gene3D" id="1.25.40.10">
    <property type="entry name" value="Tetratricopeptide repeat domain"/>
    <property type="match status" value="1"/>
</dbReference>
<dbReference type="InterPro" id="IPR011990">
    <property type="entry name" value="TPR-like_helical_dom_sf"/>
</dbReference>
<keyword evidence="1" id="KW-0802">TPR repeat</keyword>
<organism evidence="2 3">
    <name type="scientific">Flavobacterium album</name>
    <dbReference type="NCBI Taxonomy" id="2175091"/>
    <lineage>
        <taxon>Bacteria</taxon>
        <taxon>Pseudomonadati</taxon>
        <taxon>Bacteroidota</taxon>
        <taxon>Flavobacteriia</taxon>
        <taxon>Flavobacteriales</taxon>
        <taxon>Flavobacteriaceae</taxon>
        <taxon>Flavobacterium</taxon>
    </lineage>
</organism>
<evidence type="ECO:0000313" key="2">
    <source>
        <dbReference type="EMBL" id="AWH84087.1"/>
    </source>
</evidence>
<dbReference type="Proteomes" id="UP000244929">
    <property type="component" value="Chromosome"/>
</dbReference>
<dbReference type="SUPFAM" id="SSF48452">
    <property type="entry name" value="TPR-like"/>
    <property type="match status" value="1"/>
</dbReference>
<gene>
    <name evidence="2" type="ORF">HYN59_02715</name>
</gene>
<feature type="repeat" description="TPR" evidence="1">
    <location>
        <begin position="15"/>
        <end position="48"/>
    </location>
</feature>
<sequence>MTFIVTVKSYSQKTVREYFDDGITYAGNEDYQNAASSFKYIVDNHPKDSLYPLALYNVAYVYAAGEDYMNAIPSYERILASDLKEDDLIGGDIMASPYANYKYKASRDLCRIYIAKEDYEKALEYLILSDEKYPYIHFCANKGCSNETELALNYALLYEKTGHKDKAREKLLSYALNGTERILDELKIYLSEEKDVKAKFDRSLKAIESEKKDDYTNYFITFLGAKMYVGWGDDTSGVFDKKQAIKDIKRSDFYKMLEALKN</sequence>